<sequence>MKHFIHLTLAALLGTWLWTGSSCKSSSENGKTTTNADSSAVAALDTPPRMKLTPTNGNQYTVETQAFSLVFPAEPRHQIDTLMLAKGVKAQSHAYLLDLGSQIFALIYIDYPGKPQPQQIIEEAKAGILSSFYGEPVIRKDSSFEWQGHPAIELTAGSTKDGLFLHYRLLAVGPRLYQIAISSTDDFLEEDYVQDFFNHFQLKK</sequence>
<dbReference type="Proteomes" id="UP000537126">
    <property type="component" value="Unassembled WGS sequence"/>
</dbReference>
<accession>A0A846MNV4</accession>
<name>A0A846MNV4_9BACT</name>
<evidence type="ECO:0000256" key="1">
    <source>
        <dbReference type="SAM" id="MobiDB-lite"/>
    </source>
</evidence>
<feature type="region of interest" description="Disordered" evidence="1">
    <location>
        <begin position="26"/>
        <end position="48"/>
    </location>
</feature>
<evidence type="ECO:0000313" key="3">
    <source>
        <dbReference type="Proteomes" id="UP000537126"/>
    </source>
</evidence>
<evidence type="ECO:0008006" key="4">
    <source>
        <dbReference type="Google" id="ProtNLM"/>
    </source>
</evidence>
<dbReference type="AlphaFoldDB" id="A0A846MNV4"/>
<reference evidence="2 3" key="1">
    <citation type="submission" date="2020-03" db="EMBL/GenBank/DDBJ databases">
        <title>Genomic Encyclopedia of Type Strains, Phase IV (KMG-IV): sequencing the most valuable type-strain genomes for metagenomic binning, comparative biology and taxonomic classification.</title>
        <authorList>
            <person name="Goeker M."/>
        </authorList>
    </citation>
    <scope>NUCLEOTIDE SEQUENCE [LARGE SCALE GENOMIC DNA]</scope>
    <source>
        <strain evidence="2 3">DSM 5718</strain>
    </source>
</reference>
<dbReference type="PROSITE" id="PS51257">
    <property type="entry name" value="PROKAR_LIPOPROTEIN"/>
    <property type="match status" value="1"/>
</dbReference>
<organism evidence="2 3">
    <name type="scientific">Thermonema lapsum</name>
    <dbReference type="NCBI Taxonomy" id="28195"/>
    <lineage>
        <taxon>Bacteria</taxon>
        <taxon>Pseudomonadati</taxon>
        <taxon>Bacteroidota</taxon>
        <taxon>Cytophagia</taxon>
        <taxon>Cytophagales</taxon>
        <taxon>Thermonemataceae</taxon>
        <taxon>Thermonema</taxon>
    </lineage>
</organism>
<dbReference type="RefSeq" id="WP_166918488.1">
    <property type="nucleotide sequence ID" value="NZ_JAASRN010000001.1"/>
</dbReference>
<keyword evidence="3" id="KW-1185">Reference proteome</keyword>
<evidence type="ECO:0000313" key="2">
    <source>
        <dbReference type="EMBL" id="NIK73226.1"/>
    </source>
</evidence>
<protein>
    <recommendedName>
        <fullName evidence="4">DUF1795 domain-containing protein</fullName>
    </recommendedName>
</protein>
<dbReference type="EMBL" id="JAASRN010000001">
    <property type="protein sequence ID" value="NIK73226.1"/>
    <property type="molecule type" value="Genomic_DNA"/>
</dbReference>
<gene>
    <name evidence="2" type="ORF">FHS56_000712</name>
</gene>
<proteinExistence type="predicted"/>
<comment type="caution">
    <text evidence="2">The sequence shown here is derived from an EMBL/GenBank/DDBJ whole genome shotgun (WGS) entry which is preliminary data.</text>
</comment>
<feature type="compositionally biased region" description="Polar residues" evidence="1">
    <location>
        <begin position="26"/>
        <end position="38"/>
    </location>
</feature>